<dbReference type="Proteomes" id="UP000269721">
    <property type="component" value="Unassembled WGS sequence"/>
</dbReference>
<gene>
    <name evidence="2" type="ORF">BDK51DRAFT_28880</name>
</gene>
<organism evidence="2 3">
    <name type="scientific">Blyttiomyces helicus</name>
    <dbReference type="NCBI Taxonomy" id="388810"/>
    <lineage>
        <taxon>Eukaryota</taxon>
        <taxon>Fungi</taxon>
        <taxon>Fungi incertae sedis</taxon>
        <taxon>Chytridiomycota</taxon>
        <taxon>Chytridiomycota incertae sedis</taxon>
        <taxon>Chytridiomycetes</taxon>
        <taxon>Chytridiomycetes incertae sedis</taxon>
        <taxon>Blyttiomyces</taxon>
    </lineage>
</organism>
<sequence length="287" mass="31233">MTPLFPQADDGDTGNAEVSCPAQAAPRQLPRWPMDDCAAEDDDEAAQAILLQQVWAQEASGDSSAWGGGPADNKVAGEDKEAWEDKAVVQNETGDTVLTADCDGSQGEKDLLHLLAVTMKRHSKGAGSTELMNAQLIQDARNWAPHSSALARLPADLRGVKHLGMRTTHKLIKVLSVKQPELLPPVLMISLLDIARFWENHPELCKCIHDAAEDANSQLPNACAFTTEKEGDLAILAKGLQMWLHVQGREVFLIGVRHRMLSKGPDRTQFAGFHATPGMETANHWSL</sequence>
<reference evidence="3" key="1">
    <citation type="journal article" date="2018" name="Nat. Microbiol.">
        <title>Leveraging single-cell genomics to expand the fungal tree of life.</title>
        <authorList>
            <person name="Ahrendt S.R."/>
            <person name="Quandt C.A."/>
            <person name="Ciobanu D."/>
            <person name="Clum A."/>
            <person name="Salamov A."/>
            <person name="Andreopoulos B."/>
            <person name="Cheng J.F."/>
            <person name="Woyke T."/>
            <person name="Pelin A."/>
            <person name="Henrissat B."/>
            <person name="Reynolds N.K."/>
            <person name="Benny G.L."/>
            <person name="Smith M.E."/>
            <person name="James T.Y."/>
            <person name="Grigoriev I.V."/>
        </authorList>
    </citation>
    <scope>NUCLEOTIDE SEQUENCE [LARGE SCALE GENOMIC DNA]</scope>
</reference>
<name>A0A4P9WM07_9FUNG</name>
<proteinExistence type="predicted"/>
<evidence type="ECO:0000313" key="3">
    <source>
        <dbReference type="Proteomes" id="UP000269721"/>
    </source>
</evidence>
<protein>
    <submittedName>
        <fullName evidence="2">Uncharacterized protein</fullName>
    </submittedName>
</protein>
<evidence type="ECO:0000256" key="1">
    <source>
        <dbReference type="SAM" id="MobiDB-lite"/>
    </source>
</evidence>
<feature type="region of interest" description="Disordered" evidence="1">
    <location>
        <begin position="1"/>
        <end position="36"/>
    </location>
</feature>
<evidence type="ECO:0000313" key="2">
    <source>
        <dbReference type="EMBL" id="RKO93235.1"/>
    </source>
</evidence>
<dbReference type="AlphaFoldDB" id="A0A4P9WM07"/>
<accession>A0A4P9WM07</accession>
<dbReference type="EMBL" id="KZ994320">
    <property type="protein sequence ID" value="RKO93235.1"/>
    <property type="molecule type" value="Genomic_DNA"/>
</dbReference>
<keyword evidence="3" id="KW-1185">Reference proteome</keyword>